<feature type="compositionally biased region" description="Polar residues" evidence="1">
    <location>
        <begin position="519"/>
        <end position="531"/>
    </location>
</feature>
<gene>
    <name evidence="2" type="ORF">BSAL_87075</name>
</gene>
<dbReference type="Proteomes" id="UP000051952">
    <property type="component" value="Unassembled WGS sequence"/>
</dbReference>
<reference evidence="3" key="1">
    <citation type="submission" date="2015-09" db="EMBL/GenBank/DDBJ databases">
        <authorList>
            <consortium name="Pathogen Informatics"/>
        </authorList>
    </citation>
    <scope>NUCLEOTIDE SEQUENCE [LARGE SCALE GENOMIC DNA]</scope>
    <source>
        <strain evidence="3">Lake Konstanz</strain>
    </source>
</reference>
<dbReference type="OrthoDB" id="273803at2759"/>
<proteinExistence type="predicted"/>
<feature type="compositionally biased region" description="Basic and acidic residues" evidence="1">
    <location>
        <begin position="53"/>
        <end position="62"/>
    </location>
</feature>
<feature type="region of interest" description="Disordered" evidence="1">
    <location>
        <begin position="933"/>
        <end position="982"/>
    </location>
</feature>
<evidence type="ECO:0000313" key="3">
    <source>
        <dbReference type="Proteomes" id="UP000051952"/>
    </source>
</evidence>
<dbReference type="SUPFAM" id="SSF48445">
    <property type="entry name" value="14-3-3 protein"/>
    <property type="match status" value="1"/>
</dbReference>
<keyword evidence="3" id="KW-1185">Reference proteome</keyword>
<sequence length="1331" mass="138944">MLFSGASSSKVGGLSAGDTLLSHSQQLRAEFTFLLRALDQCGEATSNSSSSSRGDDGADQQRRSSPQSGSIVLFSYALEVALTLVRFDVLLNQEERKLLVHAFDRLLQAELSSLHRVEQRLHYCAETAASLRLLKQRSLVLDSIDWFHVIAKCCGSSSAVPQSSSIDSPGASAPAVGPEDTSATTTPLCAPAPIVGEPLSANAARIYSNILVNGVIPPSALPLSSPPPSKQGTVVIETPLALELSDAPPTAASENVVVVTTDDFIVLAGSANSTVVVPPFATTPNSPSVLATHVVAPQSLPNVRFSSTPVFQLTPAVTKWAIDAFTQEQCRGSNIENYTLTQMVPVTFPTHRQHDVSFSSTSYLDSVGIVRQLRATLVPTSGPFALHHSHNATSGAAANAATAGADRRTSIRDDDECFSLASTVNDVLPANVSQTPPAQPSTTTVEAEHLEIVRRNVSSTVTNKSLGLSRVSSQHSVDTIGFAAAARSGSSNGLSTASGARQSAAGPPMATTAVPKPTQAASRIDVTSCSPVSAEGPGARQRVGNAAPKKEVLTLQEEFVYRIVQAALLQHDNRWSHLRNTTSGSCSVEDGGGPDVRGGSDVFVAPTLRPSTSLANYSFSSGRVTQPLWMLASDEVVAQKTVSTPICQEIDNILESIEASVHTLLSMKRQLRSEITLLCFRVVSTVVDLLLPAAECRGKSLTMFYRKWVCDVYRVLCQEHLLKGFMSLVHRAKVGGSSGAAAATTSVPSSSDNKPEMKSFGSSSNMAGRTSPPQTNSPQLSRMRNSNSATAMISAALGGSLNASLSVAAGLFRRSSATPAPTPTMPATTSEFGVQLTSATLRTSNRSFLRDEVDRGGTIPNSSFDALDDSTSVFPPNVSIGGESAGNGIPSLLPLTDIDAHGNGRGPLGEEALDDATAVGSLFRTFRRHNTATNGEVGVKSPMSTTTAGGNSSDLNYTTSSGAAGGNAQQQGSGSDSSSSAAAHQPSAVAVTLFRSLHGDLCVPPTGCLGTRLMFTLLNGTDVTSFDFKDTDLGNTQSGAASASPQHRHAPLSPQLHQRSNSSCGIDVLMMPRSRTNSAAPTVSPPITNLNASNNSLTPRALFPNSATDAAISGAVSSTTSIIAMPHHHTFRYPSVRSVDDVRALYAALFQDAEVVLSPHDPLRAAITLNYAEFLALVAGKRGDAADTIAGYLDEVDAEPIQPFATRQVDLIGSPALPSSVASTALHPLTPTPSAFSVTNVRRTTAGTNHGLGATAAAAGVPSTITSMPPQSSTATIMGKPTSAVAAMNNNTPMTPICDLIPSWQNKEERTQFVELVGLLKSALATLGGAR</sequence>
<feature type="region of interest" description="Disordered" evidence="1">
    <location>
        <begin position="739"/>
        <end position="786"/>
    </location>
</feature>
<feature type="region of interest" description="Disordered" evidence="1">
    <location>
        <begin position="488"/>
        <end position="545"/>
    </location>
</feature>
<feature type="compositionally biased region" description="Polar residues" evidence="1">
    <location>
        <begin position="1036"/>
        <end position="1045"/>
    </location>
</feature>
<feature type="compositionally biased region" description="Polar residues" evidence="1">
    <location>
        <begin position="942"/>
        <end position="959"/>
    </location>
</feature>
<feature type="region of interest" description="Disordered" evidence="1">
    <location>
        <begin position="160"/>
        <end position="184"/>
    </location>
</feature>
<evidence type="ECO:0000313" key="2">
    <source>
        <dbReference type="EMBL" id="CUG82354.1"/>
    </source>
</evidence>
<feature type="region of interest" description="Disordered" evidence="1">
    <location>
        <begin position="1036"/>
        <end position="1060"/>
    </location>
</feature>
<dbReference type="EMBL" id="CYKH01001076">
    <property type="protein sequence ID" value="CUG82354.1"/>
    <property type="molecule type" value="Genomic_DNA"/>
</dbReference>
<feature type="region of interest" description="Disordered" evidence="1">
    <location>
        <begin position="44"/>
        <end position="65"/>
    </location>
</feature>
<name>A0A0S4J8I5_BODSA</name>
<dbReference type="InterPro" id="IPR036815">
    <property type="entry name" value="14-3-3_dom_sf"/>
</dbReference>
<feature type="compositionally biased region" description="Low complexity" evidence="1">
    <location>
        <begin position="960"/>
        <end position="982"/>
    </location>
</feature>
<evidence type="ECO:0000256" key="1">
    <source>
        <dbReference type="SAM" id="MobiDB-lite"/>
    </source>
</evidence>
<feature type="compositionally biased region" description="Polar residues" evidence="1">
    <location>
        <begin position="760"/>
        <end position="786"/>
    </location>
</feature>
<organism evidence="2 3">
    <name type="scientific">Bodo saltans</name>
    <name type="common">Flagellated protozoan</name>
    <dbReference type="NCBI Taxonomy" id="75058"/>
    <lineage>
        <taxon>Eukaryota</taxon>
        <taxon>Discoba</taxon>
        <taxon>Euglenozoa</taxon>
        <taxon>Kinetoplastea</taxon>
        <taxon>Metakinetoplastina</taxon>
        <taxon>Eubodonida</taxon>
        <taxon>Bodonidae</taxon>
        <taxon>Bodo</taxon>
    </lineage>
</organism>
<feature type="compositionally biased region" description="Polar residues" evidence="1">
    <location>
        <begin position="488"/>
        <end position="501"/>
    </location>
</feature>
<protein>
    <submittedName>
        <fullName evidence="2">Uncharacterized protein</fullName>
    </submittedName>
</protein>
<feature type="compositionally biased region" description="Low complexity" evidence="1">
    <location>
        <begin position="739"/>
        <end position="751"/>
    </location>
</feature>
<dbReference type="VEuPathDB" id="TriTrypDB:BSAL_87075"/>
<accession>A0A0S4J8I5</accession>